<evidence type="ECO:0000256" key="8">
    <source>
        <dbReference type="SAM" id="MobiDB-lite"/>
    </source>
</evidence>
<protein>
    <recommendedName>
        <fullName evidence="7">XK-related protein</fullName>
    </recommendedName>
</protein>
<comment type="similarity">
    <text evidence="2 7">Belongs to the XK family.</text>
</comment>
<feature type="transmembrane region" description="Helical" evidence="7">
    <location>
        <begin position="42"/>
        <end position="61"/>
    </location>
</feature>
<accession>A0A8J5MSJ6</accession>
<keyword evidence="10" id="KW-1185">Reference proteome</keyword>
<proteinExistence type="inferred from homology"/>
<evidence type="ECO:0000313" key="9">
    <source>
        <dbReference type="EMBL" id="KAG7161977.1"/>
    </source>
</evidence>
<dbReference type="GO" id="GO:0005886">
    <property type="term" value="C:plasma membrane"/>
    <property type="evidence" value="ECO:0007669"/>
    <property type="project" value="UniProtKB-SubCell"/>
</dbReference>
<evidence type="ECO:0000313" key="10">
    <source>
        <dbReference type="Proteomes" id="UP000747542"/>
    </source>
</evidence>
<feature type="transmembrane region" description="Helical" evidence="7">
    <location>
        <begin position="305"/>
        <end position="330"/>
    </location>
</feature>
<feature type="transmembrane region" description="Helical" evidence="7">
    <location>
        <begin position="73"/>
        <end position="98"/>
    </location>
</feature>
<dbReference type="EMBL" id="JAHLQT010028469">
    <property type="protein sequence ID" value="KAG7161977.1"/>
    <property type="molecule type" value="Genomic_DNA"/>
</dbReference>
<evidence type="ECO:0000256" key="2">
    <source>
        <dbReference type="ARBA" id="ARBA00008789"/>
    </source>
</evidence>
<evidence type="ECO:0000256" key="6">
    <source>
        <dbReference type="ARBA" id="ARBA00023136"/>
    </source>
</evidence>
<gene>
    <name evidence="9" type="primary">XKR6-L4</name>
    <name evidence="9" type="ORF">Hamer_G023324</name>
</gene>
<comment type="caution">
    <text evidence="9">The sequence shown here is derived from an EMBL/GenBank/DDBJ whole genome shotgun (WGS) entry which is preliminary data.</text>
</comment>
<feature type="region of interest" description="Disordered" evidence="8">
    <location>
        <begin position="1"/>
        <end position="27"/>
    </location>
</feature>
<dbReference type="GO" id="GO:0070782">
    <property type="term" value="P:phosphatidylserine exposure on apoptotic cell surface"/>
    <property type="evidence" value="ECO:0007669"/>
    <property type="project" value="TreeGrafter"/>
</dbReference>
<keyword evidence="4 7" id="KW-0812">Transmembrane</keyword>
<evidence type="ECO:0000256" key="3">
    <source>
        <dbReference type="ARBA" id="ARBA00022475"/>
    </source>
</evidence>
<dbReference type="PANTHER" id="PTHR16024:SF6">
    <property type="entry name" value="XK-RELATED PROTEIN"/>
    <property type="match status" value="1"/>
</dbReference>
<comment type="subcellular location">
    <subcellularLocation>
        <location evidence="1">Cell membrane</location>
        <topology evidence="1">Multi-pass membrane protein</topology>
    </subcellularLocation>
    <subcellularLocation>
        <location evidence="7">Membrane</location>
        <topology evidence="7">Multi-pass membrane protein</topology>
    </subcellularLocation>
</comment>
<feature type="transmembrane region" description="Helical" evidence="7">
    <location>
        <begin position="280"/>
        <end position="299"/>
    </location>
</feature>
<name>A0A8J5MSJ6_HOMAM</name>
<dbReference type="InterPro" id="IPR050895">
    <property type="entry name" value="XK-related_scramblase"/>
</dbReference>
<reference evidence="9" key="1">
    <citation type="journal article" date="2021" name="Sci. Adv.">
        <title>The American lobster genome reveals insights on longevity, neural, and immune adaptations.</title>
        <authorList>
            <person name="Polinski J.M."/>
            <person name="Zimin A.V."/>
            <person name="Clark K.F."/>
            <person name="Kohn A.B."/>
            <person name="Sadowski N."/>
            <person name="Timp W."/>
            <person name="Ptitsyn A."/>
            <person name="Khanna P."/>
            <person name="Romanova D.Y."/>
            <person name="Williams P."/>
            <person name="Greenwood S.J."/>
            <person name="Moroz L.L."/>
            <person name="Walt D.R."/>
            <person name="Bodnar A.G."/>
        </authorList>
    </citation>
    <scope>NUCLEOTIDE SEQUENCE</scope>
    <source>
        <strain evidence="9">GMGI-L3</strain>
    </source>
</reference>
<dbReference type="InterPro" id="IPR018629">
    <property type="entry name" value="XK-rel"/>
</dbReference>
<dbReference type="Proteomes" id="UP000747542">
    <property type="component" value="Unassembled WGS sequence"/>
</dbReference>
<keyword evidence="5 7" id="KW-1133">Transmembrane helix</keyword>
<feature type="transmembrane region" description="Helical" evidence="7">
    <location>
        <begin position="250"/>
        <end position="268"/>
    </location>
</feature>
<evidence type="ECO:0000256" key="7">
    <source>
        <dbReference type="RuleBase" id="RU910716"/>
    </source>
</evidence>
<sequence length="359" mass="41921">MLDGLTCPDSDDERPYENDNLSNNIDEVDYPPNNYEYRRRDIVVVVVGIVTYFLDWGFDILTAHTHWRNKDVIWFTLTVLFLSVPSLVVTFVSLSWYIKDIANENTPKASVNRWVVRSVMLIFQLGPLLRYVDSLMYGVVSRSIGRRGNREMQKEYYSKMLYEEGDAVLLRLFECFMEAAPQLVLQLYILTQQPDSEKYGRTWGARVSAMVLFASRFRLYLLAVCAAHWFLMVIWFMARRSFSDTCPRLLGEWLLSFLFAAVHIFTFINDKDEPTLKKYIAFYTICGIENIAMVVLWLIYANPSIWYYIPGVVFHFFSFFLGITCMVAYYKFLHPTVLPTHIVRDEGMLRQQVDSPAAV</sequence>
<dbReference type="GO" id="GO:1902742">
    <property type="term" value="P:apoptotic process involved in development"/>
    <property type="evidence" value="ECO:0007669"/>
    <property type="project" value="TreeGrafter"/>
</dbReference>
<feature type="transmembrane region" description="Helical" evidence="7">
    <location>
        <begin position="219"/>
        <end position="238"/>
    </location>
</feature>
<evidence type="ECO:0000256" key="1">
    <source>
        <dbReference type="ARBA" id="ARBA00004651"/>
    </source>
</evidence>
<dbReference type="GO" id="GO:0043652">
    <property type="term" value="P:engulfment of apoptotic cell"/>
    <property type="evidence" value="ECO:0007669"/>
    <property type="project" value="TreeGrafter"/>
</dbReference>
<dbReference type="PANTHER" id="PTHR16024">
    <property type="entry name" value="XK-RELATED PROTEIN"/>
    <property type="match status" value="1"/>
</dbReference>
<keyword evidence="3" id="KW-1003">Cell membrane</keyword>
<evidence type="ECO:0000256" key="4">
    <source>
        <dbReference type="ARBA" id="ARBA00022692"/>
    </source>
</evidence>
<dbReference type="Pfam" id="PF09815">
    <property type="entry name" value="XK-related"/>
    <property type="match status" value="2"/>
</dbReference>
<dbReference type="AlphaFoldDB" id="A0A8J5MSJ6"/>
<evidence type="ECO:0000256" key="5">
    <source>
        <dbReference type="ARBA" id="ARBA00022989"/>
    </source>
</evidence>
<keyword evidence="6 7" id="KW-0472">Membrane</keyword>
<organism evidence="9 10">
    <name type="scientific">Homarus americanus</name>
    <name type="common">American lobster</name>
    <dbReference type="NCBI Taxonomy" id="6706"/>
    <lineage>
        <taxon>Eukaryota</taxon>
        <taxon>Metazoa</taxon>
        <taxon>Ecdysozoa</taxon>
        <taxon>Arthropoda</taxon>
        <taxon>Crustacea</taxon>
        <taxon>Multicrustacea</taxon>
        <taxon>Malacostraca</taxon>
        <taxon>Eumalacostraca</taxon>
        <taxon>Eucarida</taxon>
        <taxon>Decapoda</taxon>
        <taxon>Pleocyemata</taxon>
        <taxon>Astacidea</taxon>
        <taxon>Nephropoidea</taxon>
        <taxon>Nephropidae</taxon>
        <taxon>Homarus</taxon>
    </lineage>
</organism>